<evidence type="ECO:0000313" key="2">
    <source>
        <dbReference type="Proteomes" id="UP001617351"/>
    </source>
</evidence>
<evidence type="ECO:0000313" key="1">
    <source>
        <dbReference type="EMBL" id="MFJ2822292.1"/>
    </source>
</evidence>
<dbReference type="SUPFAM" id="SSF50249">
    <property type="entry name" value="Nucleic acid-binding proteins"/>
    <property type="match status" value="1"/>
</dbReference>
<reference evidence="1 2" key="1">
    <citation type="submission" date="2024-10" db="EMBL/GenBank/DDBJ databases">
        <title>The Natural Products Discovery Center: Release of the First 8490 Sequenced Strains for Exploring Actinobacteria Biosynthetic Diversity.</title>
        <authorList>
            <person name="Kalkreuter E."/>
            <person name="Kautsar S.A."/>
            <person name="Yang D."/>
            <person name="Bader C.D."/>
            <person name="Teijaro C.N."/>
            <person name="Fluegel L."/>
            <person name="Davis C.M."/>
            <person name="Simpson J.R."/>
            <person name="Lauterbach L."/>
            <person name="Steele A.D."/>
            <person name="Gui C."/>
            <person name="Meng S."/>
            <person name="Li G."/>
            <person name="Viehrig K."/>
            <person name="Ye F."/>
            <person name="Su P."/>
            <person name="Kiefer A.F."/>
            <person name="Nichols A."/>
            <person name="Cepeda A.J."/>
            <person name="Yan W."/>
            <person name="Fan B."/>
            <person name="Jiang Y."/>
            <person name="Adhikari A."/>
            <person name="Zheng C.-J."/>
            <person name="Schuster L."/>
            <person name="Cowan T.M."/>
            <person name="Smanski M.J."/>
            <person name="Chevrette M.G."/>
            <person name="De Carvalho L.P.S."/>
            <person name="Shen B."/>
        </authorList>
    </citation>
    <scope>NUCLEOTIDE SEQUENCE [LARGE SCALE GENOMIC DNA]</scope>
    <source>
        <strain evidence="1 2">NPDC087220</strain>
    </source>
</reference>
<dbReference type="RefSeq" id="WP_402380702.1">
    <property type="nucleotide sequence ID" value="NZ_JBIUYY010000005.1"/>
</dbReference>
<accession>A0ABW8EJG9</accession>
<evidence type="ECO:0008006" key="3">
    <source>
        <dbReference type="Google" id="ProtNLM"/>
    </source>
</evidence>
<keyword evidence="2" id="KW-1185">Reference proteome</keyword>
<organism evidence="1 2">
    <name type="scientific">Streptomyces toxytricini</name>
    <name type="common">Actinomyces toxytricini</name>
    <dbReference type="NCBI Taxonomy" id="67369"/>
    <lineage>
        <taxon>Bacteria</taxon>
        <taxon>Bacillati</taxon>
        <taxon>Actinomycetota</taxon>
        <taxon>Actinomycetes</taxon>
        <taxon>Kitasatosporales</taxon>
        <taxon>Streptomycetaceae</taxon>
        <taxon>Streptomyces</taxon>
    </lineage>
</organism>
<dbReference type="InterPro" id="IPR012340">
    <property type="entry name" value="NA-bd_OB-fold"/>
</dbReference>
<dbReference type="Proteomes" id="UP001617351">
    <property type="component" value="Unassembled WGS sequence"/>
</dbReference>
<proteinExistence type="predicted"/>
<name>A0ABW8EJG9_STRT5</name>
<comment type="caution">
    <text evidence="1">The sequence shown here is derived from an EMBL/GenBank/DDBJ whole genome shotgun (WGS) entry which is preliminary data.</text>
</comment>
<gene>
    <name evidence="1" type="ORF">ACIO7M_14385</name>
</gene>
<sequence>MSATTADTNGGARAFLAGIRVGDVCGGTVAETSRKATAVVLDGFPDRPLGFVGPLDLSWGPWPVAPPEPGQRVTAEVTAVDLERGRAWLSPAATEHPRLWAFLKSLRPGALRTVALARERMR</sequence>
<dbReference type="EMBL" id="JBIUYY010000005">
    <property type="protein sequence ID" value="MFJ2822292.1"/>
    <property type="molecule type" value="Genomic_DNA"/>
</dbReference>
<protein>
    <recommendedName>
        <fullName evidence="3">S1 motif domain-containing protein</fullName>
    </recommendedName>
</protein>